<dbReference type="EMBL" id="AUPL01000097">
    <property type="protein sequence ID" value="ESL12141.1"/>
    <property type="molecule type" value="Genomic_DNA"/>
</dbReference>
<evidence type="ECO:0000313" key="6">
    <source>
        <dbReference type="Proteomes" id="UP000031737"/>
    </source>
</evidence>
<dbReference type="SUPFAM" id="SSF69572">
    <property type="entry name" value="Activating enzymes of the ubiquitin-like proteins"/>
    <property type="match status" value="1"/>
</dbReference>
<dbReference type="GO" id="GO:0005524">
    <property type="term" value="F:ATP binding"/>
    <property type="evidence" value="ECO:0007669"/>
    <property type="project" value="UniProtKB-KW"/>
</dbReference>
<dbReference type="InterPro" id="IPR023318">
    <property type="entry name" value="Ub_act_enz_dom_a_sf"/>
</dbReference>
<dbReference type="OrthoDB" id="10255449at2759"/>
<dbReference type="VEuPathDB" id="TriTrypDB:TRSC58_00097"/>
<dbReference type="Gene3D" id="1.10.10.520">
    <property type="entry name" value="Ubiquitin activating enzymes (Uba3). Chain: B, domain 2"/>
    <property type="match status" value="1"/>
</dbReference>
<evidence type="ECO:0000313" key="5">
    <source>
        <dbReference type="EMBL" id="ESL12141.1"/>
    </source>
</evidence>
<gene>
    <name evidence="5" type="ORF">TRSC58_00097</name>
</gene>
<dbReference type="GO" id="GO:0008641">
    <property type="term" value="F:ubiquitin-like modifier activating enzyme activity"/>
    <property type="evidence" value="ECO:0007669"/>
    <property type="project" value="InterPro"/>
</dbReference>
<protein>
    <recommendedName>
        <fullName evidence="7">THIF-type NAD/FAD binding fold domain-containing protein</fullName>
    </recommendedName>
</protein>
<accession>A0A061JDC0</accession>
<comment type="pathway">
    <text evidence="4">Protein modification.</text>
</comment>
<dbReference type="Proteomes" id="UP000031737">
    <property type="component" value="Unassembled WGS sequence"/>
</dbReference>
<evidence type="ECO:0008006" key="7">
    <source>
        <dbReference type="Google" id="ProtNLM"/>
    </source>
</evidence>
<keyword evidence="1" id="KW-0547">Nucleotide-binding</keyword>
<dbReference type="InterPro" id="IPR035985">
    <property type="entry name" value="Ubiquitin-activating_enz"/>
</dbReference>
<keyword evidence="6" id="KW-1185">Reference proteome</keyword>
<evidence type="ECO:0000256" key="3">
    <source>
        <dbReference type="ARBA" id="ARBA00022840"/>
    </source>
</evidence>
<name>A0A061JDC0_TRYRA</name>
<reference evidence="5 6" key="1">
    <citation type="submission" date="2013-07" db="EMBL/GenBank/DDBJ databases">
        <authorList>
            <person name="Stoco P.H."/>
            <person name="Wagner G."/>
            <person name="Gerber A."/>
            <person name="Zaha A."/>
            <person name="Thompson C."/>
            <person name="Bartholomeu D.C."/>
            <person name="Luckemeyer D.D."/>
            <person name="Bahia D."/>
            <person name="Loreto E."/>
            <person name="Prestes E.B."/>
            <person name="Lima F.M."/>
            <person name="Rodrigues-Luiz G."/>
            <person name="Vallejo G.A."/>
            <person name="Filho J.F."/>
            <person name="Monteiro K.M."/>
            <person name="Tyler K.M."/>
            <person name="de Almeida L.G."/>
            <person name="Ortiz M.F."/>
            <person name="Siervo M.A."/>
            <person name="de Moraes M.H."/>
            <person name="Cunha O.L."/>
            <person name="Mendonca-Neto R."/>
            <person name="Silva R."/>
            <person name="Teixeira S.M."/>
            <person name="Murta S.M."/>
            <person name="Sincero T.C."/>
            <person name="Mendes T.A."/>
            <person name="Urmenyi T.P."/>
            <person name="Silva V.G."/>
            <person name="da Rocha W.D."/>
            <person name="Andersson B."/>
            <person name="Romanha A.J."/>
            <person name="Steindel M."/>
            <person name="de Vasconcelos A.T."/>
            <person name="Grisard E.C."/>
        </authorList>
    </citation>
    <scope>NUCLEOTIDE SEQUENCE [LARGE SCALE GENOMIC DNA]</scope>
    <source>
        <strain evidence="5 6">SC58</strain>
    </source>
</reference>
<proteinExistence type="predicted"/>
<keyword evidence="3" id="KW-0067">ATP-binding</keyword>
<comment type="caution">
    <text evidence="5">The sequence shown here is derived from an EMBL/GenBank/DDBJ whole genome shotgun (WGS) entry which is preliminary data.</text>
</comment>
<evidence type="ECO:0000256" key="2">
    <source>
        <dbReference type="ARBA" id="ARBA00022786"/>
    </source>
</evidence>
<organism evidence="5 6">
    <name type="scientific">Trypanosoma rangeli SC58</name>
    <dbReference type="NCBI Taxonomy" id="429131"/>
    <lineage>
        <taxon>Eukaryota</taxon>
        <taxon>Discoba</taxon>
        <taxon>Euglenozoa</taxon>
        <taxon>Kinetoplastea</taxon>
        <taxon>Metakinetoplastina</taxon>
        <taxon>Trypanosomatida</taxon>
        <taxon>Trypanosomatidae</taxon>
        <taxon>Trypanosoma</taxon>
        <taxon>Herpetosoma</taxon>
    </lineage>
</organism>
<evidence type="ECO:0000256" key="4">
    <source>
        <dbReference type="ARBA" id="ARBA00043952"/>
    </source>
</evidence>
<dbReference type="AlphaFoldDB" id="A0A061JDC0"/>
<evidence type="ECO:0000256" key="1">
    <source>
        <dbReference type="ARBA" id="ARBA00022741"/>
    </source>
</evidence>
<keyword evidence="2" id="KW-0833">Ubl conjugation pathway</keyword>
<sequence length="217" mass="23775">MKSVWATQPPVPIPKDSIQRIAKQVTADATKGKSVNVSRDTPLSVEGTVSLFLDAFTRCARCGIRGGFRKEDDDTVDFVAAVANLRATAFHIFPLQSVEEIRSIAGAIVPAIATTNAIVAAAVVQQALCMLGMNERASRFAAPQMVYVRRMPQVRRRPFPEVCGCNASLINNSNNQRNASSDSIHREGARKKRWITDLFLVHSTLPNPPSRTCFNLP</sequence>